<dbReference type="Proteomes" id="UP001142592">
    <property type="component" value="Unassembled WGS sequence"/>
</dbReference>
<evidence type="ECO:0000256" key="1">
    <source>
        <dbReference type="SAM" id="SignalP"/>
    </source>
</evidence>
<dbReference type="AlphaFoldDB" id="A0A9X3IA45"/>
<dbReference type="RefSeq" id="WP_266269258.1">
    <property type="nucleotide sequence ID" value="NZ_JAPJUH010000003.1"/>
</dbReference>
<sequence length="423" mass="48323">MRRVILVFFCATLSIASYSQSVFLRAKPSGEKSAVSFTEPSPSAVFFGADDDSQSFKNHKQKSKDVNAYFGSVYTSFPIFNIGKENVVEYTNSYGKFVFYRPNAKKAFGMILSNGKDQPILVTNPDQYLKTIKTYLNIGNADYLVPKTLDERDERNAQLDMQAVLKIKFTTDESYAKKLIKNANSVHYSKVYNDGSPKMTCTKRVFEMFSDSLMTTKSPYGGYYLYNEKNEMVSLDNTLNGKTNGYSKYVRDDNGLIRKIISGDDNSTDSTVFIYEKDKYHTVSFSGSRPYSLETFFLNDQMQCVRRLSKRADQSIVTDITYVYDKMGRIIREGQLDSEMIYSYKTDSDLIFSGFKSYKLNPRKLELQNEIIRENNKQTYIGKNGTGAQNFKSVTYVEKDGSTKTYSYDKTNKLTSVAVMRCL</sequence>
<evidence type="ECO:0000313" key="2">
    <source>
        <dbReference type="EMBL" id="MCX3265213.1"/>
    </source>
</evidence>
<comment type="caution">
    <text evidence="2">The sequence shown here is derived from an EMBL/GenBank/DDBJ whole genome shotgun (WGS) entry which is preliminary data.</text>
</comment>
<keyword evidence="1" id="KW-0732">Signal</keyword>
<keyword evidence="3" id="KW-1185">Reference proteome</keyword>
<evidence type="ECO:0008006" key="4">
    <source>
        <dbReference type="Google" id="ProtNLM"/>
    </source>
</evidence>
<feature type="chain" id="PRO_5040924407" description="RHS repeat protein" evidence="1">
    <location>
        <begin position="20"/>
        <end position="423"/>
    </location>
</feature>
<protein>
    <recommendedName>
        <fullName evidence="4">RHS repeat protein</fullName>
    </recommendedName>
</protein>
<reference evidence="2" key="1">
    <citation type="submission" date="2022-11" db="EMBL/GenBank/DDBJ databases">
        <authorList>
            <person name="Graham C."/>
            <person name="Newman J.D."/>
        </authorList>
    </citation>
    <scope>NUCLEOTIDE SEQUENCE</scope>
    <source>
        <strain evidence="2">DSM 19486</strain>
    </source>
</reference>
<proteinExistence type="predicted"/>
<dbReference type="EMBL" id="JAPJUH010000003">
    <property type="protein sequence ID" value="MCX3265213.1"/>
    <property type="molecule type" value="Genomic_DNA"/>
</dbReference>
<accession>A0A9X3IA45</accession>
<feature type="signal peptide" evidence="1">
    <location>
        <begin position="1"/>
        <end position="19"/>
    </location>
</feature>
<gene>
    <name evidence="2" type="ORF">OQZ29_10685</name>
</gene>
<name>A0A9X3IA45_9SPHI</name>
<evidence type="ECO:0000313" key="3">
    <source>
        <dbReference type="Proteomes" id="UP001142592"/>
    </source>
</evidence>
<organism evidence="2 3">
    <name type="scientific">Pedobacter agri</name>
    <dbReference type="NCBI Taxonomy" id="454586"/>
    <lineage>
        <taxon>Bacteria</taxon>
        <taxon>Pseudomonadati</taxon>
        <taxon>Bacteroidota</taxon>
        <taxon>Sphingobacteriia</taxon>
        <taxon>Sphingobacteriales</taxon>
        <taxon>Sphingobacteriaceae</taxon>
        <taxon>Pedobacter</taxon>
    </lineage>
</organism>